<dbReference type="EMBL" id="MDYN01000117">
    <property type="protein sequence ID" value="OQD76780.1"/>
    <property type="molecule type" value="Genomic_DNA"/>
</dbReference>
<accession>A0A1V6PI95</accession>
<dbReference type="AlphaFoldDB" id="A0A1V6PI95"/>
<protein>
    <submittedName>
        <fullName evidence="1">Uncharacterized protein</fullName>
    </submittedName>
</protein>
<evidence type="ECO:0000313" key="1">
    <source>
        <dbReference type="EMBL" id="OQD76780.1"/>
    </source>
</evidence>
<dbReference type="Proteomes" id="UP000191672">
    <property type="component" value="Unassembled WGS sequence"/>
</dbReference>
<comment type="caution">
    <text evidence="1">The sequence shown here is derived from an EMBL/GenBank/DDBJ whole genome shotgun (WGS) entry which is preliminary data.</text>
</comment>
<organism evidence="1 2">
    <name type="scientific">Penicillium antarcticum</name>
    <dbReference type="NCBI Taxonomy" id="416450"/>
    <lineage>
        <taxon>Eukaryota</taxon>
        <taxon>Fungi</taxon>
        <taxon>Dikarya</taxon>
        <taxon>Ascomycota</taxon>
        <taxon>Pezizomycotina</taxon>
        <taxon>Eurotiomycetes</taxon>
        <taxon>Eurotiomycetidae</taxon>
        <taxon>Eurotiales</taxon>
        <taxon>Aspergillaceae</taxon>
        <taxon>Penicillium</taxon>
    </lineage>
</organism>
<proteinExistence type="predicted"/>
<evidence type="ECO:0000313" key="2">
    <source>
        <dbReference type="Proteomes" id="UP000191672"/>
    </source>
</evidence>
<name>A0A1V6PI95_9EURO</name>
<reference evidence="2" key="1">
    <citation type="journal article" date="2017" name="Nat. Microbiol.">
        <title>Global analysis of biosynthetic gene clusters reveals vast potential of secondary metabolite production in Penicillium species.</title>
        <authorList>
            <person name="Nielsen J.C."/>
            <person name="Grijseels S."/>
            <person name="Prigent S."/>
            <person name="Ji B."/>
            <person name="Dainat J."/>
            <person name="Nielsen K.F."/>
            <person name="Frisvad J.C."/>
            <person name="Workman M."/>
            <person name="Nielsen J."/>
        </authorList>
    </citation>
    <scope>NUCLEOTIDE SEQUENCE [LARGE SCALE GENOMIC DNA]</scope>
    <source>
        <strain evidence="2">IBT 31811</strain>
    </source>
</reference>
<sequence length="66" mass="7413">MLLNQNLWQRHVILAYLALLGPLCQTISIRNLSPLDSQFIVPAPVENPNTNTALAKGNLYYRSTCE</sequence>
<keyword evidence="2" id="KW-1185">Reference proteome</keyword>
<gene>
    <name evidence="1" type="ORF">PENANT_c117G05183</name>
</gene>